<proteinExistence type="predicted"/>
<dbReference type="GO" id="GO:0006281">
    <property type="term" value="P:DNA repair"/>
    <property type="evidence" value="ECO:0007669"/>
    <property type="project" value="InterPro"/>
</dbReference>
<dbReference type="PANTHER" id="PTHR21180:SF32">
    <property type="entry name" value="ENDONUCLEASE_EXONUCLEASE_PHOSPHATASE FAMILY DOMAIN-CONTAINING PROTEIN 1"/>
    <property type="match status" value="1"/>
</dbReference>
<feature type="domain" description="Helix-hairpin-helix DNA-binding motif class 1" evidence="2">
    <location>
        <begin position="52"/>
        <end position="71"/>
    </location>
</feature>
<dbReference type="GO" id="GO:0015627">
    <property type="term" value="C:type II protein secretion system complex"/>
    <property type="evidence" value="ECO:0007669"/>
    <property type="project" value="TreeGrafter"/>
</dbReference>
<dbReference type="RefSeq" id="WP_046520800.1">
    <property type="nucleotide sequence ID" value="NZ_LAVS01000086.1"/>
</dbReference>
<dbReference type="OrthoDB" id="7510573at2"/>
<dbReference type="GO" id="GO:0015628">
    <property type="term" value="P:protein secretion by the type II secretion system"/>
    <property type="evidence" value="ECO:0007669"/>
    <property type="project" value="TreeGrafter"/>
</dbReference>
<dbReference type="GO" id="GO:0003677">
    <property type="term" value="F:DNA binding"/>
    <property type="evidence" value="ECO:0007669"/>
    <property type="project" value="InterPro"/>
</dbReference>
<dbReference type="PANTHER" id="PTHR21180">
    <property type="entry name" value="ENDONUCLEASE/EXONUCLEASE/PHOSPHATASE FAMILY DOMAIN-CONTAINING PROTEIN 1"/>
    <property type="match status" value="1"/>
</dbReference>
<organism evidence="3 4">
    <name type="scientific">Rheinheimera mesophila</name>
    <dbReference type="NCBI Taxonomy" id="1547515"/>
    <lineage>
        <taxon>Bacteria</taxon>
        <taxon>Pseudomonadati</taxon>
        <taxon>Pseudomonadota</taxon>
        <taxon>Gammaproteobacteria</taxon>
        <taxon>Chromatiales</taxon>
        <taxon>Chromatiaceae</taxon>
        <taxon>Rheinheimera</taxon>
    </lineage>
</organism>
<evidence type="ECO:0000256" key="1">
    <source>
        <dbReference type="SAM" id="SignalP"/>
    </source>
</evidence>
<sequence length="104" mass="10748">MKIALVAAVMASLACAVNLTVAQELAKAPLSVPATAKVADKAKLNINQASIEQLVAVPGIGEKKAQAIKDYISANGPIKDQKQLTEVKGIGDKLAAKVAEHVSF</sequence>
<feature type="domain" description="Helix-hairpin-helix DNA-binding motif class 1" evidence="2">
    <location>
        <begin position="82"/>
        <end position="101"/>
    </location>
</feature>
<keyword evidence="4" id="KW-1185">Reference proteome</keyword>
<dbReference type="InterPro" id="IPR051675">
    <property type="entry name" value="Endo/Exo/Phosphatase_dom_1"/>
</dbReference>
<feature type="signal peptide" evidence="1">
    <location>
        <begin position="1"/>
        <end position="22"/>
    </location>
</feature>
<keyword evidence="1" id="KW-0732">Signal</keyword>
<dbReference type="Gene3D" id="1.10.150.320">
    <property type="entry name" value="Photosystem II 12 kDa extrinsic protein"/>
    <property type="match status" value="1"/>
</dbReference>
<comment type="caution">
    <text evidence="3">The sequence shown here is derived from an EMBL/GenBank/DDBJ whole genome shotgun (WGS) entry which is preliminary data.</text>
</comment>
<dbReference type="InterPro" id="IPR003583">
    <property type="entry name" value="Hlx-hairpin-Hlx_DNA-bd_motif"/>
</dbReference>
<evidence type="ECO:0000259" key="2">
    <source>
        <dbReference type="SMART" id="SM00278"/>
    </source>
</evidence>
<name>A0A3P3QCL6_9GAMM</name>
<feature type="chain" id="PRO_5018648465" evidence="1">
    <location>
        <begin position="23"/>
        <end position="104"/>
    </location>
</feature>
<protein>
    <submittedName>
        <fullName evidence="3">Helix-hairpin-helix domain-containing protein</fullName>
    </submittedName>
</protein>
<evidence type="ECO:0000313" key="3">
    <source>
        <dbReference type="EMBL" id="RRJ18967.1"/>
    </source>
</evidence>
<dbReference type="SMART" id="SM00278">
    <property type="entry name" value="HhH1"/>
    <property type="match status" value="2"/>
</dbReference>
<gene>
    <name evidence="3" type="ORF">EIK76_15580</name>
</gene>
<dbReference type="EMBL" id="RRCF01000005">
    <property type="protein sequence ID" value="RRJ18967.1"/>
    <property type="molecule type" value="Genomic_DNA"/>
</dbReference>
<dbReference type="AlphaFoldDB" id="A0A3P3QCL6"/>
<dbReference type="InterPro" id="IPR010994">
    <property type="entry name" value="RuvA_2-like"/>
</dbReference>
<dbReference type="SUPFAM" id="SSF47781">
    <property type="entry name" value="RuvA domain 2-like"/>
    <property type="match status" value="1"/>
</dbReference>
<dbReference type="PROSITE" id="PS51257">
    <property type="entry name" value="PROKAR_LIPOPROTEIN"/>
    <property type="match status" value="1"/>
</dbReference>
<reference evidence="3 4" key="1">
    <citation type="submission" date="2018-11" db="EMBL/GenBank/DDBJ databases">
        <title>Draft genome analysis of Rheinheimera mesophila isolated from an industrial waste site.</title>
        <authorList>
            <person name="Yu Q."/>
            <person name="Qi Y."/>
            <person name="Zhang H."/>
            <person name="Lu Y."/>
            <person name="Pu J."/>
        </authorList>
    </citation>
    <scope>NUCLEOTIDE SEQUENCE [LARGE SCALE GENOMIC DNA]</scope>
    <source>
        <strain evidence="3 4">IITR13</strain>
    </source>
</reference>
<evidence type="ECO:0000313" key="4">
    <source>
        <dbReference type="Proteomes" id="UP000276260"/>
    </source>
</evidence>
<dbReference type="Pfam" id="PF12836">
    <property type="entry name" value="HHH_3"/>
    <property type="match status" value="1"/>
</dbReference>
<dbReference type="Proteomes" id="UP000276260">
    <property type="component" value="Unassembled WGS sequence"/>
</dbReference>
<accession>A0A3P3QCL6</accession>